<dbReference type="Proteomes" id="UP000583639">
    <property type="component" value="Unassembled WGS sequence"/>
</dbReference>
<dbReference type="SUPFAM" id="SSF52540">
    <property type="entry name" value="P-loop containing nucleoside triphosphate hydrolases"/>
    <property type="match status" value="1"/>
</dbReference>
<keyword evidence="1" id="KW-0808">Transferase</keyword>
<organism evidence="1 2">
    <name type="scientific">Phocaeicola vulgatus</name>
    <name type="common">Bacteroides vulgatus</name>
    <dbReference type="NCBI Taxonomy" id="821"/>
    <lineage>
        <taxon>Bacteria</taxon>
        <taxon>Pseudomonadati</taxon>
        <taxon>Bacteroidota</taxon>
        <taxon>Bacteroidia</taxon>
        <taxon>Bacteroidales</taxon>
        <taxon>Bacteroidaceae</taxon>
        <taxon>Phocaeicola</taxon>
    </lineage>
</organism>
<dbReference type="GO" id="GO:0005886">
    <property type="term" value="C:plasma membrane"/>
    <property type="evidence" value="ECO:0007669"/>
    <property type="project" value="TreeGrafter"/>
</dbReference>
<name>A0A848QTV9_PHOVU</name>
<accession>A0A848QTV9</accession>
<dbReference type="Gene3D" id="3.40.50.300">
    <property type="entry name" value="P-loop containing nucleotide triphosphate hydrolases"/>
    <property type="match status" value="1"/>
</dbReference>
<dbReference type="AlphaFoldDB" id="A0A848QTV9"/>
<comment type="caution">
    <text evidence="1">The sequence shown here is derived from an EMBL/GenBank/DDBJ whole genome shotgun (WGS) entry which is preliminary data.</text>
</comment>
<dbReference type="PANTHER" id="PTHR32309">
    <property type="entry name" value="TYROSINE-PROTEIN KINASE"/>
    <property type="match status" value="1"/>
</dbReference>
<evidence type="ECO:0000313" key="1">
    <source>
        <dbReference type="EMBL" id="NMW39591.1"/>
    </source>
</evidence>
<dbReference type="EMBL" id="JABDSI010000089">
    <property type="protein sequence ID" value="NMW39591.1"/>
    <property type="molecule type" value="Genomic_DNA"/>
</dbReference>
<reference evidence="1 2" key="1">
    <citation type="submission" date="2020-04" db="EMBL/GenBank/DDBJ databases">
        <title>A novel gut-associated lysogenic phage, Bacteroides phage BV01, alters the host transcriptome and bile acid metabolism in Bacteroides vulgatus.</title>
        <authorList>
            <person name="Campbell D.E."/>
            <person name="Ly L."/>
            <person name="Ridlon J.M."/>
            <person name="Hsiao A."/>
            <person name="Degnan P.H."/>
        </authorList>
    </citation>
    <scope>NUCLEOTIDE SEQUENCE [LARGE SCALE GENOMIC DNA]</scope>
    <source>
        <strain evidence="1 2">VPI-BV8526</strain>
    </source>
</reference>
<gene>
    <name evidence="1" type="ORF">HKQ55_05330</name>
</gene>
<dbReference type="InterPro" id="IPR027417">
    <property type="entry name" value="P-loop_NTPase"/>
</dbReference>
<dbReference type="GO" id="GO:0004713">
    <property type="term" value="F:protein tyrosine kinase activity"/>
    <property type="evidence" value="ECO:0007669"/>
    <property type="project" value="TreeGrafter"/>
</dbReference>
<proteinExistence type="predicted"/>
<dbReference type="PANTHER" id="PTHR32309:SF13">
    <property type="entry name" value="FERRIC ENTEROBACTIN TRANSPORT PROTEIN FEPE"/>
    <property type="match status" value="1"/>
</dbReference>
<keyword evidence="1" id="KW-0418">Kinase</keyword>
<evidence type="ECO:0000313" key="2">
    <source>
        <dbReference type="Proteomes" id="UP000583639"/>
    </source>
</evidence>
<dbReference type="InterPro" id="IPR050445">
    <property type="entry name" value="Bact_polysacc_biosynth/exp"/>
</dbReference>
<feature type="non-terminal residue" evidence="1">
    <location>
        <position position="1"/>
    </location>
</feature>
<sequence length="145" mass="16230">PEHTNLFDMIQHSDVSPNLDILPGGPIPPNPTELMARTVLEDAIEKLKERYDYIILDTAPIAIVTDTAIASRVADMCVYVCRADVTPKLGYQYINVLRDQKKFDKLATVINSIDLSSRKAGYGYGYGHKYGYGYGHKYGYGYGME</sequence>
<protein>
    <submittedName>
        <fullName evidence="1">Tyrosine protein kinase</fullName>
    </submittedName>
</protein>